<dbReference type="NCBIfam" id="NF040713">
    <property type="entry name" value="ZapE"/>
    <property type="match status" value="1"/>
</dbReference>
<keyword evidence="3" id="KW-0132">Cell division</keyword>
<evidence type="ECO:0000313" key="3">
    <source>
        <dbReference type="EMBL" id="KAA0021998.1"/>
    </source>
</evidence>
<dbReference type="OrthoDB" id="9774491at2"/>
<organism evidence="3 4">
    <name type="scientific">Antrihabitans cavernicola</name>
    <dbReference type="NCBI Taxonomy" id="2495913"/>
    <lineage>
        <taxon>Bacteria</taxon>
        <taxon>Bacillati</taxon>
        <taxon>Actinomycetota</taxon>
        <taxon>Actinomycetes</taxon>
        <taxon>Mycobacteriales</taxon>
        <taxon>Nocardiaceae</taxon>
        <taxon>Antrihabitans</taxon>
    </lineage>
</organism>
<keyword evidence="3" id="KW-0131">Cell cycle</keyword>
<dbReference type="GO" id="GO:0005524">
    <property type="term" value="F:ATP binding"/>
    <property type="evidence" value="ECO:0007669"/>
    <property type="project" value="UniProtKB-KW"/>
</dbReference>
<dbReference type="PANTHER" id="PTHR12169">
    <property type="entry name" value="ATPASE N2B"/>
    <property type="match status" value="1"/>
</dbReference>
<dbReference type="RefSeq" id="WP_149431362.1">
    <property type="nucleotide sequence ID" value="NZ_VLNY01000007.1"/>
</dbReference>
<evidence type="ECO:0000313" key="4">
    <source>
        <dbReference type="Proteomes" id="UP000322244"/>
    </source>
</evidence>
<dbReference type="AlphaFoldDB" id="A0A5A7S763"/>
<gene>
    <name evidence="3" type="primary">zapE</name>
    <name evidence="3" type="ORF">FOY51_16585</name>
</gene>
<dbReference type="SUPFAM" id="SSF52540">
    <property type="entry name" value="P-loop containing nucleoside triphosphate hydrolases"/>
    <property type="match status" value="1"/>
</dbReference>
<dbReference type="Proteomes" id="UP000322244">
    <property type="component" value="Unassembled WGS sequence"/>
</dbReference>
<dbReference type="GO" id="GO:0005737">
    <property type="term" value="C:cytoplasm"/>
    <property type="evidence" value="ECO:0007669"/>
    <property type="project" value="TreeGrafter"/>
</dbReference>
<sequence>MTLIEQIEQRARDDGFELDDVQRRAAAGLAALNRDRRPHRGLYLWGPVGRGKTWLLDAFVAFTPIRETRRMHWHSFLVDLHRVTHALGSIDAAVDALLRDCQMLSFDEFHVHNIGDAKLVERFLNAVFARGIVFVVTSNYPPAGLMPNPLTHHAFLSAIALIESRMKVLAVAGPVDYRTVSTAARQGFSDGNYFVGAMLDDGPTIELQVGTRFVCARQVDGDSVRFDFRDLCERPTATADYLILVERYRRWTISAVPPLVTATKEAVARFCNVVDVLCDAGVELTVVSDVPLDRLVDGDISARDLARTVSRLSMLHQEMATNPQPGPSGWMRS</sequence>
<dbReference type="Gene3D" id="3.40.50.300">
    <property type="entry name" value="P-loop containing nucleotide triphosphate hydrolases"/>
    <property type="match status" value="1"/>
</dbReference>
<dbReference type="GO" id="GO:0016887">
    <property type="term" value="F:ATP hydrolysis activity"/>
    <property type="evidence" value="ECO:0007669"/>
    <property type="project" value="InterPro"/>
</dbReference>
<keyword evidence="1" id="KW-0547">Nucleotide-binding</keyword>
<comment type="caution">
    <text evidence="3">The sequence shown here is derived from an EMBL/GenBank/DDBJ whole genome shotgun (WGS) entry which is preliminary data.</text>
</comment>
<dbReference type="InterPro" id="IPR027417">
    <property type="entry name" value="P-loop_NTPase"/>
</dbReference>
<accession>A0A5A7S763</accession>
<reference evidence="3 4" key="1">
    <citation type="submission" date="2019-07" db="EMBL/GenBank/DDBJ databases">
        <title>Rhodococcus cavernicolus sp. nov., isolated from a cave.</title>
        <authorList>
            <person name="Lee S.D."/>
        </authorList>
    </citation>
    <scope>NUCLEOTIDE SEQUENCE [LARGE SCALE GENOMIC DNA]</scope>
    <source>
        <strain evidence="3 4">C1-24</strain>
    </source>
</reference>
<dbReference type="PANTHER" id="PTHR12169:SF6">
    <property type="entry name" value="AFG1-LIKE ATPASE"/>
    <property type="match status" value="1"/>
</dbReference>
<evidence type="ECO:0000256" key="1">
    <source>
        <dbReference type="ARBA" id="ARBA00022741"/>
    </source>
</evidence>
<keyword evidence="2" id="KW-0067">ATP-binding</keyword>
<dbReference type="GO" id="GO:0032153">
    <property type="term" value="C:cell division site"/>
    <property type="evidence" value="ECO:0007669"/>
    <property type="project" value="TreeGrafter"/>
</dbReference>
<name>A0A5A7S763_9NOCA</name>
<dbReference type="EMBL" id="VLNY01000007">
    <property type="protein sequence ID" value="KAA0021998.1"/>
    <property type="molecule type" value="Genomic_DNA"/>
</dbReference>
<protein>
    <submittedName>
        <fullName evidence="3">Cell division protein ZapE</fullName>
    </submittedName>
</protein>
<dbReference type="InterPro" id="IPR005654">
    <property type="entry name" value="ATPase_AFG1-like"/>
</dbReference>
<proteinExistence type="predicted"/>
<keyword evidence="4" id="KW-1185">Reference proteome</keyword>
<dbReference type="GO" id="GO:0051301">
    <property type="term" value="P:cell division"/>
    <property type="evidence" value="ECO:0007669"/>
    <property type="project" value="UniProtKB-KW"/>
</dbReference>
<dbReference type="Pfam" id="PF03969">
    <property type="entry name" value="AFG1_ATPase"/>
    <property type="match status" value="1"/>
</dbReference>
<evidence type="ECO:0000256" key="2">
    <source>
        <dbReference type="ARBA" id="ARBA00022840"/>
    </source>
</evidence>